<comment type="subcellular location">
    <subcellularLocation>
        <location evidence="1">Cell outer membrane</location>
    </subcellularLocation>
</comment>
<evidence type="ECO:0000313" key="7">
    <source>
        <dbReference type="EMBL" id="QKV19957.1"/>
    </source>
</evidence>
<dbReference type="Gene3D" id="2.40.170.20">
    <property type="entry name" value="TonB-dependent receptor, beta-barrel domain"/>
    <property type="match status" value="1"/>
</dbReference>
<dbReference type="GO" id="GO:0009279">
    <property type="term" value="C:cell outer membrane"/>
    <property type="evidence" value="ECO:0007669"/>
    <property type="project" value="UniProtKB-SubCell"/>
</dbReference>
<keyword evidence="3 6" id="KW-0732">Signal</keyword>
<name>A0A6N1VLY1_9HYPH</name>
<dbReference type="RefSeq" id="WP_175277848.1">
    <property type="nucleotide sequence ID" value="NZ_CP054836.1"/>
</dbReference>
<dbReference type="InterPro" id="IPR010583">
    <property type="entry name" value="MipA"/>
</dbReference>
<dbReference type="EMBL" id="CP054836">
    <property type="protein sequence ID" value="QKV19957.1"/>
    <property type="molecule type" value="Genomic_DNA"/>
</dbReference>
<dbReference type="PANTHER" id="PTHR38776">
    <property type="entry name" value="MLTA-INTERACTING PROTEIN-RELATED"/>
    <property type="match status" value="1"/>
</dbReference>
<comment type="similarity">
    <text evidence="2">Belongs to the MipA/OmpV family.</text>
</comment>
<dbReference type="Pfam" id="PF06629">
    <property type="entry name" value="MipA"/>
    <property type="match status" value="1"/>
</dbReference>
<dbReference type="Proteomes" id="UP000509367">
    <property type="component" value="Chromosome"/>
</dbReference>
<organism evidence="7 8">
    <name type="scientific">Oricola thermophila</name>
    <dbReference type="NCBI Taxonomy" id="2742145"/>
    <lineage>
        <taxon>Bacteria</taxon>
        <taxon>Pseudomonadati</taxon>
        <taxon>Pseudomonadota</taxon>
        <taxon>Alphaproteobacteria</taxon>
        <taxon>Hyphomicrobiales</taxon>
        <taxon>Ahrensiaceae</taxon>
        <taxon>Oricola</taxon>
    </lineage>
</organism>
<dbReference type="SUPFAM" id="SSF56935">
    <property type="entry name" value="Porins"/>
    <property type="match status" value="1"/>
</dbReference>
<reference evidence="7 8" key="1">
    <citation type="submission" date="2020-06" db="EMBL/GenBank/DDBJ databases">
        <title>Oricola thermophila sp. nov. isolated from a tidal sediments.</title>
        <authorList>
            <person name="Kwon K.K."/>
            <person name="Yang S.-H."/>
            <person name="Park M.-J."/>
        </authorList>
    </citation>
    <scope>NUCLEOTIDE SEQUENCE [LARGE SCALE GENOMIC DNA]</scope>
    <source>
        <strain evidence="7 8">MEBiC13590</strain>
    </source>
</reference>
<dbReference type="KEGG" id="orm:HTY61_16605"/>
<dbReference type="AlphaFoldDB" id="A0A6N1VLY1"/>
<evidence type="ECO:0000313" key="8">
    <source>
        <dbReference type="Proteomes" id="UP000509367"/>
    </source>
</evidence>
<protein>
    <submittedName>
        <fullName evidence="7">MipA/OmpV family protein</fullName>
    </submittedName>
</protein>
<evidence type="ECO:0000256" key="2">
    <source>
        <dbReference type="ARBA" id="ARBA00005722"/>
    </source>
</evidence>
<evidence type="ECO:0000256" key="4">
    <source>
        <dbReference type="ARBA" id="ARBA00023136"/>
    </source>
</evidence>
<keyword evidence="4" id="KW-0472">Membrane</keyword>
<evidence type="ECO:0000256" key="3">
    <source>
        <dbReference type="ARBA" id="ARBA00022729"/>
    </source>
</evidence>
<feature type="chain" id="PRO_5026676346" evidence="6">
    <location>
        <begin position="30"/>
        <end position="261"/>
    </location>
</feature>
<feature type="signal peptide" evidence="6">
    <location>
        <begin position="1"/>
        <end position="29"/>
    </location>
</feature>
<evidence type="ECO:0000256" key="1">
    <source>
        <dbReference type="ARBA" id="ARBA00004442"/>
    </source>
</evidence>
<accession>A0A6N1VLY1</accession>
<evidence type="ECO:0000256" key="6">
    <source>
        <dbReference type="SAM" id="SignalP"/>
    </source>
</evidence>
<keyword evidence="5" id="KW-0998">Cell outer membrane</keyword>
<evidence type="ECO:0000256" key="5">
    <source>
        <dbReference type="ARBA" id="ARBA00023237"/>
    </source>
</evidence>
<gene>
    <name evidence="7" type="ORF">HTY61_16605</name>
</gene>
<proteinExistence type="inferred from homology"/>
<keyword evidence="8" id="KW-1185">Reference proteome</keyword>
<sequence>MFTPCRRAGQPATTLLAAFLLAGVAPSMAGDMPPGIEFELGGGGAVAPRYESSSEYLVSPFPTFRLKRLTFSNGFQIGGGDGMGLSPYPSFNFRGARKAADTPALAGLADVDAAVELGLGLSYATPGFRVFGEVRRGVTGHDGMVGEIGADLVARPGDRLTLAAGPRASFADAEYMDTYFGVTAAEAIASGMPQFDARSGFKSYGLAASARFDLSENWALEGSARYDRLTGDAANSPVTGAGSRNQFGFRLGLTRSFRIDF</sequence>
<dbReference type="PANTHER" id="PTHR38776:SF1">
    <property type="entry name" value="MLTA-INTERACTING PROTEIN-RELATED"/>
    <property type="match status" value="1"/>
</dbReference>
<dbReference type="InterPro" id="IPR036942">
    <property type="entry name" value="Beta-barrel_TonB_sf"/>
</dbReference>